<name>A0A858R517_9PROT</name>
<dbReference type="EMBL" id="CP051775">
    <property type="protein sequence ID" value="QJE72166.1"/>
    <property type="molecule type" value="Genomic_DNA"/>
</dbReference>
<organism evidence="2 3">
    <name type="scientific">Aerophototrophica crusticola</name>
    <dbReference type="NCBI Taxonomy" id="1709002"/>
    <lineage>
        <taxon>Bacteria</taxon>
        <taxon>Pseudomonadati</taxon>
        <taxon>Pseudomonadota</taxon>
        <taxon>Alphaproteobacteria</taxon>
        <taxon>Rhodospirillales</taxon>
        <taxon>Rhodospirillaceae</taxon>
        <taxon>Aerophototrophica</taxon>
    </lineage>
</organism>
<reference evidence="2" key="1">
    <citation type="submission" date="2020-04" db="EMBL/GenBank/DDBJ databases">
        <title>A desert anoxygenic phototrophic bacterium fixes CO2 using RubisCO under aerobic conditions.</title>
        <authorList>
            <person name="Tang K."/>
        </authorList>
    </citation>
    <scope>NUCLEOTIDE SEQUENCE [LARGE SCALE GENOMIC DNA]</scope>
    <source>
        <strain evidence="2">MIMtkB3</strain>
    </source>
</reference>
<evidence type="ECO:0000256" key="1">
    <source>
        <dbReference type="SAM" id="MobiDB-lite"/>
    </source>
</evidence>
<proteinExistence type="predicted"/>
<dbReference type="KEGG" id="acru:HHL28_02760"/>
<feature type="region of interest" description="Disordered" evidence="1">
    <location>
        <begin position="189"/>
        <end position="210"/>
    </location>
</feature>
<dbReference type="AlphaFoldDB" id="A0A858R517"/>
<gene>
    <name evidence="2" type="ORF">HHL28_02760</name>
</gene>
<sequence length="210" mass="23010">MAQPGTYDIAPDETLSGLLARAGGLTASAYPYGAVFTRESARREQEAALRRYAAEVDRALEEQLRRANPPAADRVEMARRLSQDLHRAQALGRITVQADPAALAADPSQDITLEHGDRLTIPKRPLTVTVVGRCCRRHHCSSGPARGRTIIWRRRAARPATRTRTWPSSSCRTAAPARWSGCPTCTGWPGSRRGPPSSCRATRSRWSSCP</sequence>
<dbReference type="Gene3D" id="3.10.560.10">
    <property type="entry name" value="Outer membrane lipoprotein wza domain like"/>
    <property type="match status" value="1"/>
</dbReference>
<feature type="compositionally biased region" description="Polar residues" evidence="1">
    <location>
        <begin position="199"/>
        <end position="210"/>
    </location>
</feature>
<evidence type="ECO:0000313" key="2">
    <source>
        <dbReference type="EMBL" id="QJE72166.1"/>
    </source>
</evidence>
<dbReference type="Proteomes" id="UP000501891">
    <property type="component" value="Chromosome"/>
</dbReference>
<keyword evidence="3" id="KW-1185">Reference proteome</keyword>
<accession>A0A858R517</accession>
<evidence type="ECO:0000313" key="3">
    <source>
        <dbReference type="Proteomes" id="UP000501891"/>
    </source>
</evidence>
<protein>
    <submittedName>
        <fullName evidence="2">Uncharacterized protein</fullName>
    </submittedName>
</protein>